<name>A0AA38PCW2_9AGAR</name>
<feature type="region of interest" description="Disordered" evidence="1">
    <location>
        <begin position="546"/>
        <end position="566"/>
    </location>
</feature>
<reference evidence="2" key="1">
    <citation type="submission" date="2022-08" db="EMBL/GenBank/DDBJ databases">
        <authorList>
            <consortium name="DOE Joint Genome Institute"/>
            <person name="Min B."/>
            <person name="Riley R."/>
            <person name="Sierra-Patev S."/>
            <person name="Naranjo-Ortiz M."/>
            <person name="Looney B."/>
            <person name="Konkel Z."/>
            <person name="Slot J.C."/>
            <person name="Sakamoto Y."/>
            <person name="Steenwyk J.L."/>
            <person name="Rokas A."/>
            <person name="Carro J."/>
            <person name="Camarero S."/>
            <person name="Ferreira P."/>
            <person name="Molpeceres G."/>
            <person name="Ruiz-Duenas F.J."/>
            <person name="Serrano A."/>
            <person name="Henrissat B."/>
            <person name="Drula E."/>
            <person name="Hughes K.W."/>
            <person name="Mata J.L."/>
            <person name="Ishikawa N.K."/>
            <person name="Vargas-Isla R."/>
            <person name="Ushijima S."/>
            <person name="Smith C.A."/>
            <person name="Ahrendt S."/>
            <person name="Andreopoulos W."/>
            <person name="He G."/>
            <person name="Labutti K."/>
            <person name="Lipzen A."/>
            <person name="Ng V."/>
            <person name="Sandor L."/>
            <person name="Barry K."/>
            <person name="Martinez A.T."/>
            <person name="Xiao Y."/>
            <person name="Gibbons J.G."/>
            <person name="Terashima K."/>
            <person name="Hibbett D.S."/>
            <person name="Grigoriev I.V."/>
        </authorList>
    </citation>
    <scope>NUCLEOTIDE SEQUENCE</scope>
    <source>
        <strain evidence="2">TFB9207</strain>
    </source>
</reference>
<feature type="region of interest" description="Disordered" evidence="1">
    <location>
        <begin position="131"/>
        <end position="257"/>
    </location>
</feature>
<dbReference type="Proteomes" id="UP001163846">
    <property type="component" value="Unassembled WGS sequence"/>
</dbReference>
<evidence type="ECO:0000313" key="3">
    <source>
        <dbReference type="Proteomes" id="UP001163846"/>
    </source>
</evidence>
<sequence>MSSHTSSHFMRRLVALKAPRHGRKQPLSDTVSPSGYPSETAHSTLPDPVVTYHTNFLGLFTSDGETPVAATVPPKLTDLVPPMEGTSTPRASEQSRAPRAVEDYDYVGGWVVDEDGKHQYIPRGHIEEIEEQGSEAGPVAGPSRFADALPLPVSTTPPPRPSLRTKRELPQSPLAPDSHSRFQHSRLTSATHTPARFPTPLSQSVSSLPPFKGFPQQPSNFSPEESHAPLMNSNNNNNGGALADSLSSLPPLRGFPPQPNYISPEDHIFPQAFDDTAMPAEPLADSLSTLPSLRGFQHFTPRTERISEEDFTPERPQFSSDHATGAFESLGDSLGSIPAHREPLQPSPPPPVPDKEQPMPWPELVSEPIIVPLYHSTGNDERMVNQIISSIKEILAMVKVIQAGVSNLQHVRNIQPHLKICEHIDKSLLRVEQTLLRQRTLPQEHWSYLSGPSRTRYESRLSSLQRCLRRLSDLSKRIVEPSKLDVLFKKLRQHHEKLTNIADKFEDTFERLKLRHLYTVAAKLSEEANRNRSTYMSAREMYLHKKVRGKRPRATRLHGHGVTSHY</sequence>
<dbReference type="AlphaFoldDB" id="A0AA38PCW2"/>
<feature type="region of interest" description="Disordered" evidence="1">
    <location>
        <begin position="16"/>
        <end position="46"/>
    </location>
</feature>
<dbReference type="EMBL" id="MU806082">
    <property type="protein sequence ID" value="KAJ3840355.1"/>
    <property type="molecule type" value="Genomic_DNA"/>
</dbReference>
<proteinExistence type="predicted"/>
<organism evidence="2 3">
    <name type="scientific">Lentinula raphanica</name>
    <dbReference type="NCBI Taxonomy" id="153919"/>
    <lineage>
        <taxon>Eukaryota</taxon>
        <taxon>Fungi</taxon>
        <taxon>Dikarya</taxon>
        <taxon>Basidiomycota</taxon>
        <taxon>Agaricomycotina</taxon>
        <taxon>Agaricomycetes</taxon>
        <taxon>Agaricomycetidae</taxon>
        <taxon>Agaricales</taxon>
        <taxon>Marasmiineae</taxon>
        <taxon>Omphalotaceae</taxon>
        <taxon>Lentinula</taxon>
    </lineage>
</organism>
<feature type="compositionally biased region" description="Basic residues" evidence="1">
    <location>
        <begin position="546"/>
        <end position="559"/>
    </location>
</feature>
<feature type="region of interest" description="Disordered" evidence="1">
    <location>
        <begin position="308"/>
        <end position="358"/>
    </location>
</feature>
<protein>
    <submittedName>
        <fullName evidence="2">Uncharacterized protein</fullName>
    </submittedName>
</protein>
<keyword evidence="3" id="KW-1185">Reference proteome</keyword>
<accession>A0AA38PCW2</accession>
<comment type="caution">
    <text evidence="2">The sequence shown here is derived from an EMBL/GenBank/DDBJ whole genome shotgun (WGS) entry which is preliminary data.</text>
</comment>
<feature type="compositionally biased region" description="Polar residues" evidence="1">
    <location>
        <begin position="85"/>
        <end position="95"/>
    </location>
</feature>
<gene>
    <name evidence="2" type="ORF">F5878DRAFT_72674</name>
</gene>
<feature type="compositionally biased region" description="Polar residues" evidence="1">
    <location>
        <begin position="27"/>
        <end position="43"/>
    </location>
</feature>
<evidence type="ECO:0000256" key="1">
    <source>
        <dbReference type="SAM" id="MobiDB-lite"/>
    </source>
</evidence>
<feature type="region of interest" description="Disordered" evidence="1">
    <location>
        <begin position="74"/>
        <end position="98"/>
    </location>
</feature>
<evidence type="ECO:0000313" key="2">
    <source>
        <dbReference type="EMBL" id="KAJ3840355.1"/>
    </source>
</evidence>